<feature type="transmembrane region" description="Helical" evidence="2">
    <location>
        <begin position="203"/>
        <end position="219"/>
    </location>
</feature>
<dbReference type="Proteomes" id="UP000245469">
    <property type="component" value="Unassembled WGS sequence"/>
</dbReference>
<feature type="transmembrane region" description="Helical" evidence="2">
    <location>
        <begin position="378"/>
        <end position="403"/>
    </location>
</feature>
<dbReference type="PANTHER" id="PTHR41771">
    <property type="entry name" value="MEMBRANE PROTEIN-RELATED"/>
    <property type="match status" value="1"/>
</dbReference>
<dbReference type="InterPro" id="IPR012507">
    <property type="entry name" value="YibE_F"/>
</dbReference>
<dbReference type="AlphaFoldDB" id="A0A316ADG9"/>
<feature type="transmembrane region" description="Helical" evidence="2">
    <location>
        <begin position="252"/>
        <end position="270"/>
    </location>
</feature>
<feature type="compositionally biased region" description="Basic and acidic residues" evidence="1">
    <location>
        <begin position="460"/>
        <end position="473"/>
    </location>
</feature>
<reference evidence="3 4" key="1">
    <citation type="submission" date="2018-03" db="EMBL/GenBank/DDBJ databases">
        <title>Genomic Encyclopedia of Archaeal and Bacterial Type Strains, Phase II (KMG-II): from individual species to whole genera.</title>
        <authorList>
            <person name="Goeker M."/>
        </authorList>
    </citation>
    <scope>NUCLEOTIDE SEQUENCE [LARGE SCALE GENOMIC DNA]</scope>
    <source>
        <strain evidence="3 4">DSM 44889</strain>
    </source>
</reference>
<feature type="transmembrane region" description="Helical" evidence="2">
    <location>
        <begin position="226"/>
        <end position="246"/>
    </location>
</feature>
<feature type="region of interest" description="Disordered" evidence="1">
    <location>
        <begin position="1"/>
        <end position="59"/>
    </location>
</feature>
<keyword evidence="2" id="KW-1133">Transmembrane helix</keyword>
<dbReference type="Pfam" id="PF07907">
    <property type="entry name" value="YibE_F"/>
    <property type="match status" value="1"/>
</dbReference>
<evidence type="ECO:0000256" key="1">
    <source>
        <dbReference type="SAM" id="MobiDB-lite"/>
    </source>
</evidence>
<feature type="compositionally biased region" description="Basic and acidic residues" evidence="1">
    <location>
        <begin position="33"/>
        <end position="59"/>
    </location>
</feature>
<keyword evidence="4" id="KW-1185">Reference proteome</keyword>
<feature type="transmembrane region" description="Helical" evidence="2">
    <location>
        <begin position="282"/>
        <end position="302"/>
    </location>
</feature>
<comment type="caution">
    <text evidence="3">The sequence shown here is derived from an EMBL/GenBank/DDBJ whole genome shotgun (WGS) entry which is preliminary data.</text>
</comment>
<proteinExistence type="predicted"/>
<accession>A0A316ADG9</accession>
<organism evidence="3 4">
    <name type="scientific">Quadrisphaera granulorum</name>
    <dbReference type="NCBI Taxonomy" id="317664"/>
    <lineage>
        <taxon>Bacteria</taxon>
        <taxon>Bacillati</taxon>
        <taxon>Actinomycetota</taxon>
        <taxon>Actinomycetes</taxon>
        <taxon>Kineosporiales</taxon>
        <taxon>Kineosporiaceae</taxon>
        <taxon>Quadrisphaera</taxon>
    </lineage>
</organism>
<name>A0A316ADG9_9ACTN</name>
<keyword evidence="2" id="KW-0812">Transmembrane</keyword>
<feature type="transmembrane region" description="Helical" evidence="2">
    <location>
        <begin position="423"/>
        <end position="446"/>
    </location>
</feature>
<sequence>MEEGRACGEVLESGTGTATSGNHGRVASDLDLTDSHSGSEKHLGHGHVRPDGSRPGDDVRVGATARRVVVVLALLCALGSAVGVALLWPPAGTLTTLREQVASGGSVVTDVEARAESLQQQTCPGTSLDRLPDGTIPASASCPILTATVLQGPSKGQQVQVPVPAQVAEGGITPGDRVDLGYFPPTPGYDATWQWVDFSRTRPLGLAVGAFALLTVLVARKRGLAALGGMVLAGAVLAFFMIPALLAGKPPLLVSVTGCTAIMSVVLYLTHGFSLRTAAAHLGTVSGLVLVGVAAHVAVGATHLQGLSDEDSAYLGQLTSMATLRGLVVAGIVLAGVGVLNDVTITQASAVWEVREHAPGASFTTLVRSGMRVGRDHLASTVYTVAFAYAGAALPVLVILAVTDPRWIDAVSSSALAEEIVRTAIGGACVALSVPITTAVAAAAVASASVQRPAAGGAPESHDHAAHPVRDHGTPPPSPLGRRAQRAAEQRARRRHP</sequence>
<gene>
    <name evidence="3" type="ORF">BXY45_105133</name>
</gene>
<feature type="transmembrane region" description="Helical" evidence="2">
    <location>
        <begin position="68"/>
        <end position="88"/>
    </location>
</feature>
<feature type="region of interest" description="Disordered" evidence="1">
    <location>
        <begin position="453"/>
        <end position="497"/>
    </location>
</feature>
<evidence type="ECO:0000313" key="4">
    <source>
        <dbReference type="Proteomes" id="UP000245469"/>
    </source>
</evidence>
<evidence type="ECO:0000256" key="2">
    <source>
        <dbReference type="SAM" id="Phobius"/>
    </source>
</evidence>
<feature type="transmembrane region" description="Helical" evidence="2">
    <location>
        <begin position="322"/>
        <end position="340"/>
    </location>
</feature>
<keyword evidence="2" id="KW-0472">Membrane</keyword>
<evidence type="ECO:0000313" key="3">
    <source>
        <dbReference type="EMBL" id="PWJ54924.1"/>
    </source>
</evidence>
<protein>
    <submittedName>
        <fullName evidence="3">Putative membrane protein</fullName>
    </submittedName>
</protein>
<dbReference type="EMBL" id="QGDQ01000005">
    <property type="protein sequence ID" value="PWJ54924.1"/>
    <property type="molecule type" value="Genomic_DNA"/>
</dbReference>
<dbReference type="PANTHER" id="PTHR41771:SF1">
    <property type="entry name" value="MEMBRANE PROTEIN"/>
    <property type="match status" value="1"/>
</dbReference>